<evidence type="ECO:0000313" key="1">
    <source>
        <dbReference type="EMBL" id="ORZ26407.1"/>
    </source>
</evidence>
<organism evidence="1 2">
    <name type="scientific">Lobosporangium transversale</name>
    <dbReference type="NCBI Taxonomy" id="64571"/>
    <lineage>
        <taxon>Eukaryota</taxon>
        <taxon>Fungi</taxon>
        <taxon>Fungi incertae sedis</taxon>
        <taxon>Mucoromycota</taxon>
        <taxon>Mortierellomycotina</taxon>
        <taxon>Mortierellomycetes</taxon>
        <taxon>Mortierellales</taxon>
        <taxon>Mortierellaceae</taxon>
        <taxon>Lobosporangium</taxon>
    </lineage>
</organism>
<proteinExistence type="predicted"/>
<evidence type="ECO:0000313" key="2">
    <source>
        <dbReference type="Proteomes" id="UP000193648"/>
    </source>
</evidence>
<keyword evidence="2" id="KW-1185">Reference proteome</keyword>
<dbReference type="InterPro" id="IPR032675">
    <property type="entry name" value="LRR_dom_sf"/>
</dbReference>
<dbReference type="SUPFAM" id="SSF52047">
    <property type="entry name" value="RNI-like"/>
    <property type="match status" value="1"/>
</dbReference>
<dbReference type="AlphaFoldDB" id="A0A1Y2GVW6"/>
<dbReference type="GeneID" id="33565093"/>
<reference evidence="1 2" key="1">
    <citation type="submission" date="2016-07" db="EMBL/GenBank/DDBJ databases">
        <title>Pervasive Adenine N6-methylation of Active Genes in Fungi.</title>
        <authorList>
            <consortium name="DOE Joint Genome Institute"/>
            <person name="Mondo S.J."/>
            <person name="Dannebaum R.O."/>
            <person name="Kuo R.C."/>
            <person name="Labutti K."/>
            <person name="Haridas S."/>
            <person name="Kuo A."/>
            <person name="Salamov A."/>
            <person name="Ahrendt S.R."/>
            <person name="Lipzen A."/>
            <person name="Sullivan W."/>
            <person name="Andreopoulos W.B."/>
            <person name="Clum A."/>
            <person name="Lindquist E."/>
            <person name="Daum C."/>
            <person name="Ramamoorthy G.K."/>
            <person name="Gryganskyi A."/>
            <person name="Culley D."/>
            <person name="Magnuson J.K."/>
            <person name="James T.Y."/>
            <person name="O'Malley M.A."/>
            <person name="Stajich J.E."/>
            <person name="Spatafora J.W."/>
            <person name="Visel A."/>
            <person name="Grigoriev I.V."/>
        </authorList>
    </citation>
    <scope>NUCLEOTIDE SEQUENCE [LARGE SCALE GENOMIC DNA]</scope>
    <source>
        <strain evidence="1 2">NRRL 3116</strain>
    </source>
</reference>
<dbReference type="Gene3D" id="3.80.10.10">
    <property type="entry name" value="Ribonuclease Inhibitor"/>
    <property type="match status" value="1"/>
</dbReference>
<dbReference type="Proteomes" id="UP000193648">
    <property type="component" value="Unassembled WGS sequence"/>
</dbReference>
<dbReference type="OrthoDB" id="2414608at2759"/>
<comment type="caution">
    <text evidence="1">The sequence shown here is derived from an EMBL/GenBank/DDBJ whole genome shotgun (WGS) entry which is preliminary data.</text>
</comment>
<dbReference type="InParanoid" id="A0A1Y2GVW6"/>
<accession>A0A1Y2GVW6</accession>
<dbReference type="EMBL" id="MCFF01000007">
    <property type="protein sequence ID" value="ORZ26407.1"/>
    <property type="molecule type" value="Genomic_DNA"/>
</dbReference>
<name>A0A1Y2GVW6_9FUNG</name>
<dbReference type="PANTHER" id="PTHR13318">
    <property type="entry name" value="PARTNER OF PAIRED, ISOFORM B-RELATED"/>
    <property type="match status" value="1"/>
</dbReference>
<evidence type="ECO:0008006" key="3">
    <source>
        <dbReference type="Google" id="ProtNLM"/>
    </source>
</evidence>
<protein>
    <recommendedName>
        <fullName evidence="3">F-box domain-containing protein</fullName>
    </recommendedName>
</protein>
<dbReference type="RefSeq" id="XP_021884172.1">
    <property type="nucleotide sequence ID" value="XM_022023249.1"/>
</dbReference>
<gene>
    <name evidence="1" type="ORF">BCR41DRAFT_348238</name>
</gene>
<sequence length="502" mass="57504">MRLHPFDIPEVLDKIVACLDTGDIKSCIYVSKAFHEAFIRFLWKTINVDTPNWSAVDGQTLEKHKHYIEEIYFTYRYAEHILLLRGCSRLRKLVSRRDKSQRFEDLLYRLSNLMIANNFKLQECEINWAHEKGTWTYRAKDFYNAVLQCPHLRELKLHDFIIHAEEIDLFFRMCSQLEILELTRVDIPQWAVGKLIGNLGADVGTAAGAFAFGYLLELTLCETKVIGPHPISEAHSLVTFIQSCPNLRSLTFYDGATEDMVDFCRTLAPALESLPHLESLIIPEAELNDKKLAAFLGKMNRLRKLHAWQSDFGPLCLAELLKPRGPLNGGTRFCDMIEDLSAPTFDFTDRVIPVLLSSCRNLTLLETSVARITDIITGQEWVCSKLQRLELSLVLDVYNDEERKAKQRILFERLGKLTKLQELHITTGYSLTLDAGLDKLINLKRLRYLAFHHGAHFIGPDEAVWMVENWPCLEEVIGLKDKDPAAVGSIAGIFNRRGIIYH</sequence>
<dbReference type="GO" id="GO:0019005">
    <property type="term" value="C:SCF ubiquitin ligase complex"/>
    <property type="evidence" value="ECO:0007669"/>
    <property type="project" value="TreeGrafter"/>
</dbReference>
<dbReference type="GO" id="GO:0031146">
    <property type="term" value="P:SCF-dependent proteasomal ubiquitin-dependent protein catabolic process"/>
    <property type="evidence" value="ECO:0007669"/>
    <property type="project" value="TreeGrafter"/>
</dbReference>